<dbReference type="PATRIC" id="fig|1341679.3.peg.596"/>
<proteinExistence type="predicted"/>
<keyword evidence="2" id="KW-1185">Reference proteome</keyword>
<reference evidence="1 2" key="1">
    <citation type="submission" date="2013-10" db="EMBL/GenBank/DDBJ databases">
        <title>The Genome Sequence of Acinetobacter indicus CIP 110367.</title>
        <authorList>
            <consortium name="The Broad Institute Genomics Platform"/>
            <consortium name="The Broad Institute Genome Sequencing Center for Infectious Disease"/>
            <person name="Cerqueira G."/>
            <person name="Feldgarden M."/>
            <person name="Courvalin P."/>
            <person name="Grillot-Courvalin C."/>
            <person name="Clermont D."/>
            <person name="Rocha E."/>
            <person name="Yoon E.-J."/>
            <person name="Nemec A."/>
            <person name="Young S.K."/>
            <person name="Zeng Q."/>
            <person name="Gargeya S."/>
            <person name="Fitzgerald M."/>
            <person name="Abouelleil A."/>
            <person name="Alvarado L."/>
            <person name="Berlin A.M."/>
            <person name="Chapman S.B."/>
            <person name="Gainer-Dewar J."/>
            <person name="Goldberg J."/>
            <person name="Gnerre S."/>
            <person name="Griggs A."/>
            <person name="Gujja S."/>
            <person name="Hansen M."/>
            <person name="Howarth C."/>
            <person name="Imamovic A."/>
            <person name="Ireland A."/>
            <person name="Larimer J."/>
            <person name="McCowan C."/>
            <person name="Murphy C."/>
            <person name="Pearson M."/>
            <person name="Poon T.W."/>
            <person name="Priest M."/>
            <person name="Roberts A."/>
            <person name="Saif S."/>
            <person name="Shea T."/>
            <person name="Sykes S."/>
            <person name="Wortman J."/>
            <person name="Nusbaum C."/>
            <person name="Birren B."/>
        </authorList>
    </citation>
    <scope>NUCLEOTIDE SEQUENCE [LARGE SCALE GENOMIC DNA]</scope>
    <source>
        <strain evidence="1 2">CIP 110367</strain>
    </source>
</reference>
<evidence type="ECO:0000313" key="1">
    <source>
        <dbReference type="EMBL" id="ESK49753.1"/>
    </source>
</evidence>
<protein>
    <submittedName>
        <fullName evidence="1">Uncharacterized protein</fullName>
    </submittedName>
</protein>
<comment type="caution">
    <text evidence="1">The sequence shown here is derived from an EMBL/GenBank/DDBJ whole genome shotgun (WGS) entry which is preliminary data.</text>
</comment>
<evidence type="ECO:0000313" key="2">
    <source>
        <dbReference type="Proteomes" id="UP000018415"/>
    </source>
</evidence>
<dbReference type="HOGENOM" id="CLU_2679258_0_0_6"/>
<sequence length="74" mass="8910">MNIQGLQAKYRRLYNENPVWKLLRAENAPYILVFITELFEENAEVSYGNAKNILEEFIKYSREMGIWEPVNYFM</sequence>
<accession>V2U5Z8</accession>
<dbReference type="AlphaFoldDB" id="V2U5Z8"/>
<dbReference type="Proteomes" id="UP000018415">
    <property type="component" value="Unassembled WGS sequence"/>
</dbReference>
<gene>
    <name evidence="1" type="ORF">P253_00610</name>
</gene>
<dbReference type="OrthoDB" id="138803at2"/>
<dbReference type="eggNOG" id="COG4942">
    <property type="taxonomic scope" value="Bacteria"/>
</dbReference>
<name>V2U5Z8_9GAMM</name>
<dbReference type="RefSeq" id="WP_016658274.1">
    <property type="nucleotide sequence ID" value="NZ_BBSF01000018.1"/>
</dbReference>
<organism evidence="1 2">
    <name type="scientific">Acinetobacter indicus CIP 110367</name>
    <dbReference type="NCBI Taxonomy" id="1341679"/>
    <lineage>
        <taxon>Bacteria</taxon>
        <taxon>Pseudomonadati</taxon>
        <taxon>Pseudomonadota</taxon>
        <taxon>Gammaproteobacteria</taxon>
        <taxon>Moraxellales</taxon>
        <taxon>Moraxellaceae</taxon>
        <taxon>Acinetobacter</taxon>
    </lineage>
</organism>
<dbReference type="EMBL" id="AYET01000001">
    <property type="protein sequence ID" value="ESK49753.1"/>
    <property type="molecule type" value="Genomic_DNA"/>
</dbReference>